<protein>
    <submittedName>
        <fullName evidence="1">Uncharacterized protein</fullName>
    </submittedName>
</protein>
<organism evidence="1">
    <name type="scientific">Rhizophora mucronata</name>
    <name type="common">Asiatic mangrove</name>
    <dbReference type="NCBI Taxonomy" id="61149"/>
    <lineage>
        <taxon>Eukaryota</taxon>
        <taxon>Viridiplantae</taxon>
        <taxon>Streptophyta</taxon>
        <taxon>Embryophyta</taxon>
        <taxon>Tracheophyta</taxon>
        <taxon>Spermatophyta</taxon>
        <taxon>Magnoliopsida</taxon>
        <taxon>eudicotyledons</taxon>
        <taxon>Gunneridae</taxon>
        <taxon>Pentapetalae</taxon>
        <taxon>rosids</taxon>
        <taxon>fabids</taxon>
        <taxon>Malpighiales</taxon>
        <taxon>Rhizophoraceae</taxon>
        <taxon>Rhizophora</taxon>
    </lineage>
</organism>
<name>A0A2P2PWI5_RHIMU</name>
<dbReference type="AlphaFoldDB" id="A0A2P2PWI5"/>
<accession>A0A2P2PWI5</accession>
<evidence type="ECO:0000313" key="1">
    <source>
        <dbReference type="EMBL" id="MBX59097.1"/>
    </source>
</evidence>
<sequence length="48" mass="5590">MGIKRSIGVQLFPCSVSYELIWNPLFEFIHLCKAKFQKIKANLACHEH</sequence>
<reference evidence="1" key="1">
    <citation type="submission" date="2018-02" db="EMBL/GenBank/DDBJ databases">
        <title>Rhizophora mucronata_Transcriptome.</title>
        <authorList>
            <person name="Meera S.P."/>
            <person name="Sreeshan A."/>
            <person name="Augustine A."/>
        </authorList>
    </citation>
    <scope>NUCLEOTIDE SEQUENCE</scope>
    <source>
        <tissue evidence="1">Leaf</tissue>
    </source>
</reference>
<dbReference type="EMBL" id="GGEC01078613">
    <property type="protein sequence ID" value="MBX59097.1"/>
    <property type="molecule type" value="Transcribed_RNA"/>
</dbReference>
<proteinExistence type="predicted"/>